<evidence type="ECO:0000256" key="4">
    <source>
        <dbReference type="ARBA" id="ARBA00023136"/>
    </source>
</evidence>
<dbReference type="PANTHER" id="PTHR12639:SF7">
    <property type="entry name" value="HTTM DOMAIN-CONTAINING PROTEIN"/>
    <property type="match status" value="1"/>
</dbReference>
<feature type="transmembrane region" description="Helical" evidence="8">
    <location>
        <begin position="278"/>
        <end position="297"/>
    </location>
</feature>
<dbReference type="InterPro" id="IPR007782">
    <property type="entry name" value="VKG_COase"/>
</dbReference>
<evidence type="ECO:0000256" key="1">
    <source>
        <dbReference type="ARBA" id="ARBA00004127"/>
    </source>
</evidence>
<protein>
    <recommendedName>
        <fullName evidence="9">HTTM-like domain-containing protein</fullName>
    </recommendedName>
</protein>
<evidence type="ECO:0000256" key="2">
    <source>
        <dbReference type="ARBA" id="ARBA00022692"/>
    </source>
</evidence>
<dbReference type="SMART" id="SM00752">
    <property type="entry name" value="HTTM"/>
    <property type="match status" value="1"/>
</dbReference>
<keyword evidence="6" id="KW-0456">Lyase</keyword>
<keyword evidence="11" id="KW-1185">Reference proteome</keyword>
<evidence type="ECO:0000256" key="8">
    <source>
        <dbReference type="SAM" id="Phobius"/>
    </source>
</evidence>
<evidence type="ECO:0000256" key="7">
    <source>
        <dbReference type="SAM" id="MobiDB-lite"/>
    </source>
</evidence>
<feature type="transmembrane region" description="Helical" evidence="8">
    <location>
        <begin position="92"/>
        <end position="109"/>
    </location>
</feature>
<evidence type="ECO:0000313" key="10">
    <source>
        <dbReference type="EMBL" id="KAL1524844.1"/>
    </source>
</evidence>
<keyword evidence="4 8" id="KW-0472">Membrane</keyword>
<dbReference type="InterPro" id="IPR011020">
    <property type="entry name" value="HTTM-like"/>
</dbReference>
<comment type="subcellular location">
    <subcellularLocation>
        <location evidence="1">Endomembrane system</location>
        <topology evidence="1">Multi-pass membrane protein</topology>
    </subcellularLocation>
</comment>
<dbReference type="EMBL" id="JBGBPQ010000004">
    <property type="protein sequence ID" value="KAL1524844.1"/>
    <property type="molecule type" value="Genomic_DNA"/>
</dbReference>
<dbReference type="GO" id="GO:0008488">
    <property type="term" value="F:gamma-glutamyl carboxylase activity"/>
    <property type="evidence" value="ECO:0007669"/>
    <property type="project" value="InterPro"/>
</dbReference>
<evidence type="ECO:0000256" key="3">
    <source>
        <dbReference type="ARBA" id="ARBA00022989"/>
    </source>
</evidence>
<feature type="transmembrane region" description="Helical" evidence="8">
    <location>
        <begin position="379"/>
        <end position="397"/>
    </location>
</feature>
<name>A0AB34JWQ8_PRYPA</name>
<proteinExistence type="predicted"/>
<keyword evidence="5" id="KW-1015">Disulfide bond</keyword>
<organism evidence="10 11">
    <name type="scientific">Prymnesium parvum</name>
    <name type="common">Toxic golden alga</name>
    <dbReference type="NCBI Taxonomy" id="97485"/>
    <lineage>
        <taxon>Eukaryota</taxon>
        <taxon>Haptista</taxon>
        <taxon>Haptophyta</taxon>
        <taxon>Prymnesiophyceae</taxon>
        <taxon>Prymnesiales</taxon>
        <taxon>Prymnesiaceae</taxon>
        <taxon>Prymnesium</taxon>
    </lineage>
</organism>
<evidence type="ECO:0000256" key="5">
    <source>
        <dbReference type="ARBA" id="ARBA00023157"/>
    </source>
</evidence>
<dbReference type="Proteomes" id="UP001515480">
    <property type="component" value="Unassembled WGS sequence"/>
</dbReference>
<dbReference type="Pfam" id="PF05090">
    <property type="entry name" value="HTTM"/>
    <property type="match status" value="1"/>
</dbReference>
<feature type="transmembrane region" description="Helical" evidence="8">
    <location>
        <begin position="177"/>
        <end position="198"/>
    </location>
</feature>
<accession>A0AB34JWQ8</accession>
<dbReference type="GO" id="GO:0019842">
    <property type="term" value="F:vitamin binding"/>
    <property type="evidence" value="ECO:0007669"/>
    <property type="project" value="TreeGrafter"/>
</dbReference>
<keyword evidence="3 8" id="KW-1133">Transmembrane helix</keyword>
<feature type="region of interest" description="Disordered" evidence="7">
    <location>
        <begin position="616"/>
        <end position="638"/>
    </location>
</feature>
<feature type="domain" description="HTTM-like" evidence="9">
    <location>
        <begin position="37"/>
        <end position="301"/>
    </location>
</feature>
<dbReference type="GO" id="GO:0012505">
    <property type="term" value="C:endomembrane system"/>
    <property type="evidence" value="ECO:0007669"/>
    <property type="project" value="UniProtKB-SubCell"/>
</dbReference>
<feature type="transmembrane region" description="Helical" evidence="8">
    <location>
        <begin position="233"/>
        <end position="258"/>
    </location>
</feature>
<evidence type="ECO:0000256" key="6">
    <source>
        <dbReference type="ARBA" id="ARBA00023239"/>
    </source>
</evidence>
<dbReference type="PANTHER" id="PTHR12639">
    <property type="entry name" value="VITAMIN K-DEPENDENT GAMMA-CARBOXYLASE"/>
    <property type="match status" value="1"/>
</dbReference>
<keyword evidence="2 8" id="KW-0812">Transmembrane</keyword>
<feature type="region of interest" description="Disordered" evidence="7">
    <location>
        <begin position="1"/>
        <end position="24"/>
    </location>
</feature>
<evidence type="ECO:0000259" key="9">
    <source>
        <dbReference type="SMART" id="SM00752"/>
    </source>
</evidence>
<evidence type="ECO:0000313" key="11">
    <source>
        <dbReference type="Proteomes" id="UP001515480"/>
    </source>
</evidence>
<dbReference type="AlphaFoldDB" id="A0AB34JWQ8"/>
<sequence>MLSRRGKPSPPRGPREEEQSAAPSDAPFVTRAHRWLCQPVHGSTLGLFRLAFGLCMSAQRRHFAQMYEELASSKAVFPYPALDLWTPVSPAGGSWILFLNACAAWLTTFGLCTRLATPLLCATFTCLFLNCVSFHNNHYILICHVTFVASFTSWGRWGSVDALLDRFVRGQREVRTVPYWHLLAFQFLFSVPYTFGAIAKLNEDWLLRAQPLKMWLHPHGRRMKIFPSFIREAWCFPWAISWGGVLFDAGIVPVLFSRPLRLAVGFPGALAFNGMNKLMFGIGVFPYAMLGSLLLFLEPCFFARALQCALGADAGAPLAGYRAPRWHRWWFVPLSPARAACVDVERGSALPPAGLPQPTAALPTHSLAASRRRIRWRHLAPVGFVGAMFTFHILYPLRRFVLYPSGVSWHEEGHLAAWHMKLRSKHGWVFLLAEQVAARSGVRRDEVASCGLHAPVELVGTLVGLRGAQADGSVGLFSPEADDLLTAAQARKVATLPHTLLRYAAHLTRLHLEANRSLVALRASSCFSLNARAAAPLYAPPAVNLLALLGSYEWAWRSAVGEWLTPLPPVDPPAACDLSPPSSDHLLFLAANYSSSRRAVPASALSPCEASARLVRAQARQPHAPPRLLPKRDASEPT</sequence>
<comment type="caution">
    <text evidence="10">The sequence shown here is derived from an EMBL/GenBank/DDBJ whole genome shotgun (WGS) entry which is preliminary data.</text>
</comment>
<dbReference type="InterPro" id="IPR053934">
    <property type="entry name" value="HTTM_dom"/>
</dbReference>
<reference evidence="10 11" key="1">
    <citation type="journal article" date="2024" name="Science">
        <title>Giant polyketide synthase enzymes in the biosynthesis of giant marine polyether toxins.</title>
        <authorList>
            <person name="Fallon T.R."/>
            <person name="Shende V.V."/>
            <person name="Wierzbicki I.H."/>
            <person name="Pendleton A.L."/>
            <person name="Watervoot N.F."/>
            <person name="Auber R.P."/>
            <person name="Gonzalez D.J."/>
            <person name="Wisecaver J.H."/>
            <person name="Moore B.S."/>
        </authorList>
    </citation>
    <scope>NUCLEOTIDE SEQUENCE [LARGE SCALE GENOMIC DNA]</scope>
    <source>
        <strain evidence="10 11">12B1</strain>
    </source>
</reference>
<gene>
    <name evidence="10" type="ORF">AB1Y20_019724</name>
</gene>